<dbReference type="GO" id="GO:0016747">
    <property type="term" value="F:acyltransferase activity, transferring groups other than amino-acyl groups"/>
    <property type="evidence" value="ECO:0007669"/>
    <property type="project" value="InterPro"/>
</dbReference>
<organism evidence="3">
    <name type="scientific">Candidatus Kentrum sp. TUN</name>
    <dbReference type="NCBI Taxonomy" id="2126343"/>
    <lineage>
        <taxon>Bacteria</taxon>
        <taxon>Pseudomonadati</taxon>
        <taxon>Pseudomonadota</taxon>
        <taxon>Gammaproteobacteria</taxon>
        <taxon>Candidatus Kentrum</taxon>
    </lineage>
</organism>
<evidence type="ECO:0000313" key="2">
    <source>
        <dbReference type="EMBL" id="VFK55100.1"/>
    </source>
</evidence>
<evidence type="ECO:0000259" key="1">
    <source>
        <dbReference type="PROSITE" id="PS51186"/>
    </source>
</evidence>
<dbReference type="Pfam" id="PF13508">
    <property type="entry name" value="Acetyltransf_7"/>
    <property type="match status" value="1"/>
</dbReference>
<proteinExistence type="predicted"/>
<dbReference type="PANTHER" id="PTHR42791:SF1">
    <property type="entry name" value="N-ACETYLTRANSFERASE DOMAIN-CONTAINING PROTEIN"/>
    <property type="match status" value="1"/>
</dbReference>
<protein>
    <submittedName>
        <fullName evidence="3">Acetyltransferase (GNAT) family protein</fullName>
    </submittedName>
</protein>
<dbReference type="CDD" id="cd04301">
    <property type="entry name" value="NAT_SF"/>
    <property type="match status" value="1"/>
</dbReference>
<dbReference type="SUPFAM" id="SSF55729">
    <property type="entry name" value="Acyl-CoA N-acyltransferases (Nat)"/>
    <property type="match status" value="1"/>
</dbReference>
<sequence length="194" mass="22349">MTTTPINTVTDADMDRAIAVMVLVFSTDPIMRWIYREPYTYLTHFPNFVRKFSGKAFAWKTAYHIDDFAGVTLWRPPGVEPDKKEVITLLQRTVPKALQNDVFNIFAQAGDYRPHEPYWHLSFIGVDTNQQHRGLGSMLMEHGFASCDKDKKPVYLNVSNPKIIAFYERYGFELLGTIRIGSSPALFPMLRKPR</sequence>
<gene>
    <name evidence="3" type="ORF">BECKTUN1418D_GA0071000_10854</name>
    <name evidence="4" type="ORF">BECKTUN1418E_GA0071001_10613</name>
    <name evidence="2" type="ORF">BECKTUN1418F_GA0071002_10633</name>
</gene>
<evidence type="ECO:0000313" key="3">
    <source>
        <dbReference type="EMBL" id="VFK58541.1"/>
    </source>
</evidence>
<dbReference type="InterPro" id="IPR016181">
    <property type="entry name" value="Acyl_CoA_acyltransferase"/>
</dbReference>
<dbReference type="PANTHER" id="PTHR42791">
    <property type="entry name" value="GNAT FAMILY ACETYLTRANSFERASE"/>
    <property type="match status" value="1"/>
</dbReference>
<dbReference type="AlphaFoldDB" id="A0A450ZXN9"/>
<dbReference type="Gene3D" id="3.40.630.30">
    <property type="match status" value="1"/>
</dbReference>
<name>A0A450ZXN9_9GAMM</name>
<dbReference type="PROSITE" id="PS51186">
    <property type="entry name" value="GNAT"/>
    <property type="match status" value="1"/>
</dbReference>
<dbReference type="InterPro" id="IPR000182">
    <property type="entry name" value="GNAT_dom"/>
</dbReference>
<reference evidence="3" key="1">
    <citation type="submission" date="2019-02" db="EMBL/GenBank/DDBJ databases">
        <authorList>
            <person name="Gruber-Vodicka R. H."/>
            <person name="Seah K. B. B."/>
        </authorList>
    </citation>
    <scope>NUCLEOTIDE SEQUENCE</scope>
    <source>
        <strain evidence="3">BECK_BY1</strain>
        <strain evidence="4">BECK_BY2</strain>
        <strain evidence="2">BECK_BY3</strain>
    </source>
</reference>
<dbReference type="EMBL" id="CAADFV010000061">
    <property type="protein sequence ID" value="VFK61047.1"/>
    <property type="molecule type" value="Genomic_DNA"/>
</dbReference>
<dbReference type="EMBL" id="CAADFY010000063">
    <property type="protein sequence ID" value="VFK55100.1"/>
    <property type="molecule type" value="Genomic_DNA"/>
</dbReference>
<keyword evidence="3" id="KW-0808">Transferase</keyword>
<feature type="domain" description="N-acetyltransferase" evidence="1">
    <location>
        <begin position="4"/>
        <end position="194"/>
    </location>
</feature>
<dbReference type="InterPro" id="IPR052523">
    <property type="entry name" value="Trichothecene_AcTrans"/>
</dbReference>
<evidence type="ECO:0000313" key="4">
    <source>
        <dbReference type="EMBL" id="VFK61047.1"/>
    </source>
</evidence>
<dbReference type="EMBL" id="CAADFX010000085">
    <property type="protein sequence ID" value="VFK58541.1"/>
    <property type="molecule type" value="Genomic_DNA"/>
</dbReference>
<accession>A0A450ZXN9</accession>